<dbReference type="AlphaFoldDB" id="A0A2H3DI66"/>
<reference evidence="3" key="1">
    <citation type="journal article" date="2017" name="Nat. Ecol. Evol.">
        <title>Genome expansion and lineage-specific genetic innovations in the forest pathogenic fungi Armillaria.</title>
        <authorList>
            <person name="Sipos G."/>
            <person name="Prasanna A.N."/>
            <person name="Walter M.C."/>
            <person name="O'Connor E."/>
            <person name="Balint B."/>
            <person name="Krizsan K."/>
            <person name="Kiss B."/>
            <person name="Hess J."/>
            <person name="Varga T."/>
            <person name="Slot J."/>
            <person name="Riley R."/>
            <person name="Boka B."/>
            <person name="Rigling D."/>
            <person name="Barry K."/>
            <person name="Lee J."/>
            <person name="Mihaltcheva S."/>
            <person name="LaButti K."/>
            <person name="Lipzen A."/>
            <person name="Waldron R."/>
            <person name="Moloney N.M."/>
            <person name="Sperisen C."/>
            <person name="Kredics L."/>
            <person name="Vagvoelgyi C."/>
            <person name="Patrignani A."/>
            <person name="Fitzpatrick D."/>
            <person name="Nagy I."/>
            <person name="Doyle S."/>
            <person name="Anderson J.B."/>
            <person name="Grigoriev I.V."/>
            <person name="Gueldener U."/>
            <person name="Muensterkoetter M."/>
            <person name="Nagy L.G."/>
        </authorList>
    </citation>
    <scope>NUCLEOTIDE SEQUENCE [LARGE SCALE GENOMIC DNA]</scope>
    <source>
        <strain evidence="3">Ar21-2</strain>
    </source>
</reference>
<evidence type="ECO:0000313" key="2">
    <source>
        <dbReference type="EMBL" id="PBK93524.1"/>
    </source>
</evidence>
<keyword evidence="3" id="KW-1185">Reference proteome</keyword>
<dbReference type="InterPro" id="IPR029472">
    <property type="entry name" value="Copia-like_N"/>
</dbReference>
<dbReference type="Pfam" id="PF14244">
    <property type="entry name" value="Retrotran_gag_3"/>
    <property type="match status" value="1"/>
</dbReference>
<dbReference type="Proteomes" id="UP000217790">
    <property type="component" value="Unassembled WGS sequence"/>
</dbReference>
<dbReference type="InParanoid" id="A0A2H3DI66"/>
<gene>
    <name evidence="2" type="ORF">ARMGADRAFT_929109</name>
</gene>
<organism evidence="2 3">
    <name type="scientific">Armillaria gallica</name>
    <name type="common">Bulbous honey fungus</name>
    <name type="synonym">Armillaria bulbosa</name>
    <dbReference type="NCBI Taxonomy" id="47427"/>
    <lineage>
        <taxon>Eukaryota</taxon>
        <taxon>Fungi</taxon>
        <taxon>Dikarya</taxon>
        <taxon>Basidiomycota</taxon>
        <taxon>Agaricomycotina</taxon>
        <taxon>Agaricomycetes</taxon>
        <taxon>Agaricomycetidae</taxon>
        <taxon>Agaricales</taxon>
        <taxon>Marasmiineae</taxon>
        <taxon>Physalacriaceae</taxon>
        <taxon>Armillaria</taxon>
    </lineage>
</organism>
<dbReference type="EMBL" id="KZ293656">
    <property type="protein sequence ID" value="PBK93524.1"/>
    <property type="molecule type" value="Genomic_DNA"/>
</dbReference>
<dbReference type="OrthoDB" id="3054003at2759"/>
<evidence type="ECO:0000313" key="3">
    <source>
        <dbReference type="Proteomes" id="UP000217790"/>
    </source>
</evidence>
<feature type="domain" description="Retrotransposon Copia-like N-terminal" evidence="1">
    <location>
        <begin position="15"/>
        <end position="48"/>
    </location>
</feature>
<protein>
    <recommendedName>
        <fullName evidence="1">Retrotransposon Copia-like N-terminal domain-containing protein</fullName>
    </recommendedName>
</protein>
<sequence>MNVPGVTILPDTNNHFNGKNYASWKLQISELLKGKGLSGYIDGSITCPPIPVSATGAPPPDPVLTPIYSSIPSCNKWKFCDQLTHLHIVLNIIDLIGLEIKTNRTVKKC</sequence>
<dbReference type="STRING" id="47427.A0A2H3DI66"/>
<accession>A0A2H3DI66</accession>
<evidence type="ECO:0000259" key="1">
    <source>
        <dbReference type="Pfam" id="PF14244"/>
    </source>
</evidence>
<name>A0A2H3DI66_ARMGA</name>
<proteinExistence type="predicted"/>